<organism evidence="2 3">
    <name type="scientific">Amycolatopsis coloradensis</name>
    <dbReference type="NCBI Taxonomy" id="76021"/>
    <lineage>
        <taxon>Bacteria</taxon>
        <taxon>Bacillati</taxon>
        <taxon>Actinomycetota</taxon>
        <taxon>Actinomycetes</taxon>
        <taxon>Pseudonocardiales</taxon>
        <taxon>Pseudonocardiaceae</taxon>
        <taxon>Amycolatopsis</taxon>
    </lineage>
</organism>
<dbReference type="EMBL" id="MQUQ01000040">
    <property type="protein sequence ID" value="OLZ43137.1"/>
    <property type="molecule type" value="Genomic_DNA"/>
</dbReference>
<evidence type="ECO:0000259" key="1">
    <source>
        <dbReference type="Pfam" id="PF12358"/>
    </source>
</evidence>
<comment type="caution">
    <text evidence="2">The sequence shown here is derived from an EMBL/GenBank/DDBJ whole genome shotgun (WGS) entry which is preliminary data.</text>
</comment>
<evidence type="ECO:0000313" key="2">
    <source>
        <dbReference type="EMBL" id="OLZ43137.1"/>
    </source>
</evidence>
<accession>A0A1R0KDS8</accession>
<evidence type="ECO:0000313" key="3">
    <source>
        <dbReference type="Proteomes" id="UP000187486"/>
    </source>
</evidence>
<dbReference type="InterPro" id="IPR022104">
    <property type="entry name" value="DUF3644"/>
</dbReference>
<dbReference type="AlphaFoldDB" id="A0A1R0KDS8"/>
<name>A0A1R0KDS8_9PSEU</name>
<keyword evidence="3" id="KW-1185">Reference proteome</keyword>
<gene>
    <name evidence="2" type="ORF">BS329_40315</name>
</gene>
<dbReference type="Pfam" id="PF12358">
    <property type="entry name" value="DUF3644"/>
    <property type="match status" value="1"/>
</dbReference>
<proteinExistence type="predicted"/>
<sequence length="60" mass="6934">MRQRWPDKPAPVRANLEFFVTLRNKIEHRCAREQQALAVAVSLPRIPQRRGTGRPSDSKP</sequence>
<dbReference type="Proteomes" id="UP000187486">
    <property type="component" value="Unassembled WGS sequence"/>
</dbReference>
<reference evidence="2 3" key="1">
    <citation type="submission" date="2016-01" db="EMBL/GenBank/DDBJ databases">
        <title>Amycolatopsis coloradensis genome sequencing and assembly.</title>
        <authorList>
            <person name="Mayilraj S."/>
        </authorList>
    </citation>
    <scope>NUCLEOTIDE SEQUENCE [LARGE SCALE GENOMIC DNA]</scope>
    <source>
        <strain evidence="2 3">DSM 44225</strain>
    </source>
</reference>
<feature type="domain" description="DUF3644" evidence="1">
    <location>
        <begin position="2"/>
        <end position="34"/>
    </location>
</feature>
<protein>
    <recommendedName>
        <fullName evidence="1">DUF3644 domain-containing protein</fullName>
    </recommendedName>
</protein>